<protein>
    <submittedName>
        <fullName evidence="1">Alpha/beta hydrolase</fullName>
    </submittedName>
</protein>
<dbReference type="InterPro" id="IPR029058">
    <property type="entry name" value="AB_hydrolase_fold"/>
</dbReference>
<dbReference type="EMBL" id="JBHSKD010000004">
    <property type="protein sequence ID" value="MFC5175785.1"/>
    <property type="molecule type" value="Genomic_DNA"/>
</dbReference>
<name>A0ABW0BEQ0_9ACTN</name>
<keyword evidence="1" id="KW-0378">Hydrolase</keyword>
<comment type="caution">
    <text evidence="1">The sequence shown here is derived from an EMBL/GenBank/DDBJ whole genome shotgun (WGS) entry which is preliminary data.</text>
</comment>
<dbReference type="Proteomes" id="UP001596087">
    <property type="component" value="Unassembled WGS sequence"/>
</dbReference>
<sequence length="217" mass="23121">MTRARLVETRAPRQPAAAALVLHGGAQRPGNPEVSPTQLSVLRMVPVAQRLAREGRGRLAVFRVLNSARGWDASTTPVDDVTWALAAVRERYGDLPVGLVGHSLGGRAALLAGGGAGVRSVVALNAWVYPTDAPDLRGRRVLFVHGSDDRIADPARARAVARSLSGRAEVTWVDVPGGRHAMLRHGRTFEREAARFTADALLQPGQVGRAAEDAREA</sequence>
<organism evidence="1 2">
    <name type="scientific">Nocardioides taihuensis</name>
    <dbReference type="NCBI Taxonomy" id="1835606"/>
    <lineage>
        <taxon>Bacteria</taxon>
        <taxon>Bacillati</taxon>
        <taxon>Actinomycetota</taxon>
        <taxon>Actinomycetes</taxon>
        <taxon>Propionibacteriales</taxon>
        <taxon>Nocardioidaceae</taxon>
        <taxon>Nocardioides</taxon>
    </lineage>
</organism>
<dbReference type="Gene3D" id="3.40.50.1820">
    <property type="entry name" value="alpha/beta hydrolase"/>
    <property type="match status" value="1"/>
</dbReference>
<dbReference type="SUPFAM" id="SSF53474">
    <property type="entry name" value="alpha/beta-Hydrolases"/>
    <property type="match status" value="1"/>
</dbReference>
<keyword evidence="2" id="KW-1185">Reference proteome</keyword>
<evidence type="ECO:0000313" key="2">
    <source>
        <dbReference type="Proteomes" id="UP001596087"/>
    </source>
</evidence>
<evidence type="ECO:0000313" key="1">
    <source>
        <dbReference type="EMBL" id="MFC5175785.1"/>
    </source>
</evidence>
<gene>
    <name evidence="1" type="ORF">ACFPGP_03815</name>
</gene>
<reference evidence="2" key="1">
    <citation type="journal article" date="2019" name="Int. J. Syst. Evol. Microbiol.">
        <title>The Global Catalogue of Microorganisms (GCM) 10K type strain sequencing project: providing services to taxonomists for standard genome sequencing and annotation.</title>
        <authorList>
            <consortium name="The Broad Institute Genomics Platform"/>
            <consortium name="The Broad Institute Genome Sequencing Center for Infectious Disease"/>
            <person name="Wu L."/>
            <person name="Ma J."/>
        </authorList>
    </citation>
    <scope>NUCLEOTIDE SEQUENCE [LARGE SCALE GENOMIC DNA]</scope>
    <source>
        <strain evidence="2">DFY41</strain>
    </source>
</reference>
<dbReference type="RefSeq" id="WP_378587103.1">
    <property type="nucleotide sequence ID" value="NZ_JBHSKD010000004.1"/>
</dbReference>
<proteinExistence type="predicted"/>
<accession>A0ABW0BEQ0</accession>
<dbReference type="GO" id="GO:0016787">
    <property type="term" value="F:hydrolase activity"/>
    <property type="evidence" value="ECO:0007669"/>
    <property type="project" value="UniProtKB-KW"/>
</dbReference>